<keyword evidence="2" id="KW-0472">Membrane</keyword>
<keyword evidence="2" id="KW-0812">Transmembrane</keyword>
<dbReference type="Proteomes" id="UP000325827">
    <property type="component" value="Unassembled WGS sequence"/>
</dbReference>
<gene>
    <name evidence="3" type="ORF">F6B43_14195</name>
</gene>
<evidence type="ECO:0000313" key="4">
    <source>
        <dbReference type="Proteomes" id="UP000325827"/>
    </source>
</evidence>
<name>A0A5J5IYQ2_9MICO</name>
<dbReference type="AlphaFoldDB" id="A0A5J5IYQ2"/>
<evidence type="ECO:0000313" key="3">
    <source>
        <dbReference type="EMBL" id="KAA9106606.1"/>
    </source>
</evidence>
<comment type="caution">
    <text evidence="3">The sequence shown here is derived from an EMBL/GenBank/DDBJ whole genome shotgun (WGS) entry which is preliminary data.</text>
</comment>
<feature type="coiled-coil region" evidence="1">
    <location>
        <begin position="288"/>
        <end position="340"/>
    </location>
</feature>
<reference evidence="4" key="1">
    <citation type="submission" date="2019-09" db="EMBL/GenBank/DDBJ databases">
        <title>Mumia zhuanghuii sp. nov. isolated from the intestinal contents of plateau pika (Ochotona curzoniae) in the Qinghai-Tibet plateau of China.</title>
        <authorList>
            <person name="Tian Z."/>
        </authorList>
    </citation>
    <scope>NUCLEOTIDE SEQUENCE [LARGE SCALE GENOMIC DNA]</scope>
    <source>
        <strain evidence="4">JCM 30598</strain>
    </source>
</reference>
<dbReference type="EMBL" id="VYSA01000003">
    <property type="protein sequence ID" value="KAA9106606.1"/>
    <property type="molecule type" value="Genomic_DNA"/>
</dbReference>
<keyword evidence="2" id="KW-1133">Transmembrane helix</keyword>
<keyword evidence="4" id="KW-1185">Reference proteome</keyword>
<keyword evidence="1" id="KW-0175">Coiled coil</keyword>
<evidence type="ECO:0000256" key="2">
    <source>
        <dbReference type="SAM" id="Phobius"/>
    </source>
</evidence>
<accession>A0A5J5IYQ2</accession>
<feature type="transmembrane region" description="Helical" evidence="2">
    <location>
        <begin position="12"/>
        <end position="36"/>
    </location>
</feature>
<protein>
    <submittedName>
        <fullName evidence="3">Uncharacterized protein</fullName>
    </submittedName>
</protein>
<proteinExistence type="predicted"/>
<evidence type="ECO:0000256" key="1">
    <source>
        <dbReference type="SAM" id="Coils"/>
    </source>
</evidence>
<sequence length="424" mass="44897">MRTVPEIVAAILGWAIPALIVFGVTAIAIAAIAWAIRRSRRSPQARAAAETARAHAGTSLVRLDDAVDELELEAGLSGALYGGGAPTSLRRARMTAQHIRDDAFVEYRAISGSEVAPSEIRRVAARITSKTDAAFATISRARAEHSDWVAQNVSAAEQVASARARLAGLREGMGDPAALVAELSSRFDDDEWREAARAAADATAEAEEADRLLESAAAAAADPSRSALPDLAAAERSLRRAQADARTLEETHRLVTQAAQALPSEFDAARAAVRHAMVTREQLEPSDADRLGDEVRSIQDALEALEKDAARRPTRTVDAIARLRDRLDLALGDARTAQQRLRGARTALPGTLAAARGAVARAEGAAAHARSGADARARLAAAQDDLAAARRAQDPVEALDAARRAMRHAEDAKALADYDRRGGI</sequence>
<organism evidence="3 4">
    <name type="scientific">Microbacterium rhizomatis</name>
    <dbReference type="NCBI Taxonomy" id="1631477"/>
    <lineage>
        <taxon>Bacteria</taxon>
        <taxon>Bacillati</taxon>
        <taxon>Actinomycetota</taxon>
        <taxon>Actinomycetes</taxon>
        <taxon>Micrococcales</taxon>
        <taxon>Microbacteriaceae</taxon>
        <taxon>Microbacterium</taxon>
    </lineage>
</organism>
<feature type="coiled-coil region" evidence="1">
    <location>
        <begin position="199"/>
        <end position="251"/>
    </location>
</feature>
<dbReference type="OrthoDB" id="5070431at2"/>